<feature type="non-terminal residue" evidence="2">
    <location>
        <position position="1"/>
    </location>
</feature>
<sequence length="181" mass="20257">PTLARAAARANVGYVAQKFSLYGMLTVRENLEFFGGAYGLPRQKIKERIKEVLSRFGLVGAEDRMAGDLPGGYKQRLSMAAALLHEPKILFLDEPTSGIDPPARRIFWRQITALAAKGTTVIITTHFMNEAEYCDRIMIQDQGKMLILGTPEEVRNRGGKNLTMNEAFIAIVENSRREEEL</sequence>
<accession>A0A930FS05</accession>
<evidence type="ECO:0000313" key="2">
    <source>
        <dbReference type="EMBL" id="MBF1130277.1"/>
    </source>
</evidence>
<dbReference type="InterPro" id="IPR027417">
    <property type="entry name" value="P-loop_NTPase"/>
</dbReference>
<protein>
    <submittedName>
        <fullName evidence="2">ABC transporter ATP-binding protein</fullName>
    </submittedName>
</protein>
<dbReference type="Proteomes" id="UP000757890">
    <property type="component" value="Unassembled WGS sequence"/>
</dbReference>
<feature type="domain" description="ABC transporter" evidence="1">
    <location>
        <begin position="4"/>
        <end position="167"/>
    </location>
</feature>
<comment type="caution">
    <text evidence="2">The sequence shown here is derived from an EMBL/GenBank/DDBJ whole genome shotgun (WGS) entry which is preliminary data.</text>
</comment>
<evidence type="ECO:0000313" key="3">
    <source>
        <dbReference type="Proteomes" id="UP000757890"/>
    </source>
</evidence>
<proteinExistence type="predicted"/>
<keyword evidence="2" id="KW-0067">ATP-binding</keyword>
<dbReference type="SUPFAM" id="SSF52540">
    <property type="entry name" value="P-loop containing nucleoside triphosphate hydrolases"/>
    <property type="match status" value="1"/>
</dbReference>
<dbReference type="InterPro" id="IPR003439">
    <property type="entry name" value="ABC_transporter-like_ATP-bd"/>
</dbReference>
<dbReference type="Pfam" id="PF00005">
    <property type="entry name" value="ABC_tran"/>
    <property type="match status" value="1"/>
</dbReference>
<dbReference type="EMBL" id="JABZMK010000152">
    <property type="protein sequence ID" value="MBF1130277.1"/>
    <property type="molecule type" value="Genomic_DNA"/>
</dbReference>
<dbReference type="PANTHER" id="PTHR43038:SF3">
    <property type="entry name" value="ABC TRANSPORTER G FAMILY MEMBER 20 ISOFORM X1"/>
    <property type="match status" value="1"/>
</dbReference>
<dbReference type="GO" id="GO:0016887">
    <property type="term" value="F:ATP hydrolysis activity"/>
    <property type="evidence" value="ECO:0007669"/>
    <property type="project" value="InterPro"/>
</dbReference>
<dbReference type="PANTHER" id="PTHR43038">
    <property type="entry name" value="ATP-BINDING CASSETTE, SUB-FAMILY H, MEMBER 1"/>
    <property type="match status" value="1"/>
</dbReference>
<keyword evidence="2" id="KW-0547">Nucleotide-binding</keyword>
<dbReference type="GO" id="GO:0005524">
    <property type="term" value="F:ATP binding"/>
    <property type="evidence" value="ECO:0007669"/>
    <property type="project" value="UniProtKB-KW"/>
</dbReference>
<organism evidence="2 3">
    <name type="scientific">Dialister invisus</name>
    <dbReference type="NCBI Taxonomy" id="218538"/>
    <lineage>
        <taxon>Bacteria</taxon>
        <taxon>Bacillati</taxon>
        <taxon>Bacillota</taxon>
        <taxon>Negativicutes</taxon>
        <taxon>Veillonellales</taxon>
        <taxon>Veillonellaceae</taxon>
        <taxon>Dialister</taxon>
    </lineage>
</organism>
<reference evidence="2" key="1">
    <citation type="submission" date="2020-04" db="EMBL/GenBank/DDBJ databases">
        <title>Deep metagenomics examines the oral microbiome during advanced dental caries in children, revealing novel taxa and co-occurrences with host molecules.</title>
        <authorList>
            <person name="Baker J.L."/>
            <person name="Morton J.T."/>
            <person name="Dinis M."/>
            <person name="Alvarez R."/>
            <person name="Tran N.C."/>
            <person name="Knight R."/>
            <person name="Edlund A."/>
        </authorList>
    </citation>
    <scope>NUCLEOTIDE SEQUENCE</scope>
    <source>
        <strain evidence="2">JCVI_32_bin.14</strain>
    </source>
</reference>
<gene>
    <name evidence="2" type="ORF">HXL70_09620</name>
</gene>
<dbReference type="PROSITE" id="PS50893">
    <property type="entry name" value="ABC_TRANSPORTER_2"/>
    <property type="match status" value="1"/>
</dbReference>
<name>A0A930FS05_9FIRM</name>
<dbReference type="Gene3D" id="3.40.50.300">
    <property type="entry name" value="P-loop containing nucleotide triphosphate hydrolases"/>
    <property type="match status" value="1"/>
</dbReference>
<evidence type="ECO:0000259" key="1">
    <source>
        <dbReference type="PROSITE" id="PS50893"/>
    </source>
</evidence>
<dbReference type="AlphaFoldDB" id="A0A930FS05"/>